<name>A0AAV0V9B7_9STRA</name>
<keyword evidence="3" id="KW-1185">Reference proteome</keyword>
<dbReference type="Proteomes" id="UP001162029">
    <property type="component" value="Unassembled WGS sequence"/>
</dbReference>
<sequence length="146" mass="15962">MVHIINGEIVPDDDPRVRARQQPQQNSKTLWSSSQWSRRRFIHSSSGSSRCWHVAIPPLGTSSGTGRLRDRPGNTGTSGTIGSKDPLGSGSSTHGFLRLAGIGISGFCLFPHDTRATSKTTIGRKIFLGYFVGFKFVGEKEYDIII</sequence>
<reference evidence="2" key="1">
    <citation type="submission" date="2022-12" db="EMBL/GenBank/DDBJ databases">
        <authorList>
            <person name="Webb A."/>
        </authorList>
    </citation>
    <scope>NUCLEOTIDE SEQUENCE</scope>
    <source>
        <strain evidence="2">Pd1</strain>
    </source>
</reference>
<dbReference type="EMBL" id="CANTFM010002320">
    <property type="protein sequence ID" value="CAI5745786.1"/>
    <property type="molecule type" value="Genomic_DNA"/>
</dbReference>
<evidence type="ECO:0000313" key="3">
    <source>
        <dbReference type="Proteomes" id="UP001162029"/>
    </source>
</evidence>
<feature type="region of interest" description="Disordered" evidence="1">
    <location>
        <begin position="1"/>
        <end position="32"/>
    </location>
</feature>
<accession>A0AAV0V9B7</accession>
<protein>
    <submittedName>
        <fullName evidence="2">Uncharacterized protein</fullName>
    </submittedName>
</protein>
<evidence type="ECO:0000313" key="2">
    <source>
        <dbReference type="EMBL" id="CAI5745786.1"/>
    </source>
</evidence>
<comment type="caution">
    <text evidence="2">The sequence shown here is derived from an EMBL/GenBank/DDBJ whole genome shotgun (WGS) entry which is preliminary data.</text>
</comment>
<dbReference type="AlphaFoldDB" id="A0AAV0V9B7"/>
<feature type="region of interest" description="Disordered" evidence="1">
    <location>
        <begin position="62"/>
        <end position="90"/>
    </location>
</feature>
<evidence type="ECO:0000256" key="1">
    <source>
        <dbReference type="SAM" id="MobiDB-lite"/>
    </source>
</evidence>
<feature type="compositionally biased region" description="Polar residues" evidence="1">
    <location>
        <begin position="21"/>
        <end position="32"/>
    </location>
</feature>
<gene>
    <name evidence="2" type="ORF">PDE001_LOCUS10831</name>
</gene>
<proteinExistence type="predicted"/>
<organism evidence="2 3">
    <name type="scientific">Peronospora destructor</name>
    <dbReference type="NCBI Taxonomy" id="86335"/>
    <lineage>
        <taxon>Eukaryota</taxon>
        <taxon>Sar</taxon>
        <taxon>Stramenopiles</taxon>
        <taxon>Oomycota</taxon>
        <taxon>Peronosporomycetes</taxon>
        <taxon>Peronosporales</taxon>
        <taxon>Peronosporaceae</taxon>
        <taxon>Peronospora</taxon>
    </lineage>
</organism>